<evidence type="ECO:0000256" key="1">
    <source>
        <dbReference type="ARBA" id="ARBA00007261"/>
    </source>
</evidence>
<accession>A0ABN6E6W3</accession>
<feature type="domain" description="Peptidase M16 C-terminal" evidence="3">
    <location>
        <begin position="165"/>
        <end position="342"/>
    </location>
</feature>
<name>A0ABN6E6W3_9FIRM</name>
<dbReference type="EMBL" id="AP024480">
    <property type="protein sequence ID" value="BCS81140.1"/>
    <property type="molecule type" value="Genomic_DNA"/>
</dbReference>
<sequence length="424" mass="48576">MVKLYTLSNGIRLVYEKIDTVKTVSIGIWVLAGSRYETKKSNGISHFIEHILFKGTKNRSSKEIVYEIESIGGQINAFTAKEYTCFYVRILDEFLQKGFDILSDLILNPVISVEEIEKEKTVIIEEINMTKEDPEEILYQSLNDLIWGNQTLSYPIIGREATVKKIDKNKIENYMRERYIPQNIVISVAGNFEEEKLVKFAEMYFGDWKSVNNKKGNFNFISKPSFNRGFVIKNKKIDQAHLAITFEGFGQEDEKVYELLVLSNILGGGMSSRLFQRIREELGLVYSITSFVSTFKDAGVLIVYAGTNPKNISAVYKEIMEQLRLFLRGEILLDEVEVAKQQIKGSIIFGLENTSSRMSNMGKNMLLLNKIMELEHITRIIDSIDHTKVINTAKEVLSKEFSVAVVGNKKEIDLKIFDQRVLTY</sequence>
<dbReference type="PANTHER" id="PTHR11851:SF49">
    <property type="entry name" value="MITOCHONDRIAL-PROCESSING PEPTIDASE SUBUNIT ALPHA"/>
    <property type="match status" value="1"/>
</dbReference>
<dbReference type="RefSeq" id="WP_207182368.1">
    <property type="nucleotide sequence ID" value="NZ_AP024480.1"/>
</dbReference>
<comment type="similarity">
    <text evidence="1">Belongs to the peptidase M16 family.</text>
</comment>
<dbReference type="InterPro" id="IPR011249">
    <property type="entry name" value="Metalloenz_LuxS/M16"/>
</dbReference>
<evidence type="ECO:0000313" key="4">
    <source>
        <dbReference type="EMBL" id="BCS81140.1"/>
    </source>
</evidence>
<proteinExistence type="inferred from homology"/>
<dbReference type="Pfam" id="PF00675">
    <property type="entry name" value="Peptidase_M16"/>
    <property type="match status" value="1"/>
</dbReference>
<dbReference type="InterPro" id="IPR050361">
    <property type="entry name" value="MPP/UQCRC_Complex"/>
</dbReference>
<dbReference type="PANTHER" id="PTHR11851">
    <property type="entry name" value="METALLOPROTEASE"/>
    <property type="match status" value="1"/>
</dbReference>
<dbReference type="InterPro" id="IPR011765">
    <property type="entry name" value="Pept_M16_N"/>
</dbReference>
<dbReference type="SUPFAM" id="SSF63411">
    <property type="entry name" value="LuxS/MPP-like metallohydrolase"/>
    <property type="match status" value="2"/>
</dbReference>
<gene>
    <name evidence="4" type="ORF">CaldiYA01_11000</name>
</gene>
<reference evidence="4 5" key="1">
    <citation type="submission" date="2021-02" db="EMBL/GenBank/DDBJ databases">
        <title>Nitrogen-fixing ability and nitrogen fixation related genes of thermophilic fermentative bacteria in the genus Caldicellulosiruptor.</title>
        <authorList>
            <person name="Chen Y."/>
            <person name="Nishihara A."/>
            <person name="Haruta S."/>
        </authorList>
    </citation>
    <scope>NUCLEOTIDE SEQUENCE [LARGE SCALE GENOMIC DNA]</scope>
    <source>
        <strain evidence="4 5">YA01</strain>
    </source>
</reference>
<evidence type="ECO:0000259" key="2">
    <source>
        <dbReference type="Pfam" id="PF00675"/>
    </source>
</evidence>
<evidence type="ECO:0000259" key="3">
    <source>
        <dbReference type="Pfam" id="PF05193"/>
    </source>
</evidence>
<organism evidence="4 5">
    <name type="scientific">Caldicellulosiruptor diazotrophicus</name>
    <dbReference type="NCBI Taxonomy" id="2806205"/>
    <lineage>
        <taxon>Bacteria</taxon>
        <taxon>Bacillati</taxon>
        <taxon>Bacillota</taxon>
        <taxon>Bacillota incertae sedis</taxon>
        <taxon>Caldicellulosiruptorales</taxon>
        <taxon>Caldicellulosiruptoraceae</taxon>
        <taxon>Caldicellulosiruptor</taxon>
    </lineage>
</organism>
<evidence type="ECO:0000313" key="5">
    <source>
        <dbReference type="Proteomes" id="UP000663623"/>
    </source>
</evidence>
<dbReference type="Proteomes" id="UP000663623">
    <property type="component" value="Chromosome"/>
</dbReference>
<keyword evidence="5" id="KW-1185">Reference proteome</keyword>
<dbReference type="Pfam" id="PF05193">
    <property type="entry name" value="Peptidase_M16_C"/>
    <property type="match status" value="1"/>
</dbReference>
<dbReference type="Gene3D" id="3.30.830.10">
    <property type="entry name" value="Metalloenzyme, LuxS/M16 peptidase-like"/>
    <property type="match status" value="2"/>
</dbReference>
<protein>
    <submittedName>
        <fullName evidence="4">Peptidase M16</fullName>
    </submittedName>
</protein>
<feature type="domain" description="Peptidase M16 N-terminal" evidence="2">
    <location>
        <begin position="13"/>
        <end position="158"/>
    </location>
</feature>
<dbReference type="InterPro" id="IPR007863">
    <property type="entry name" value="Peptidase_M16_C"/>
</dbReference>